<dbReference type="CDD" id="cd01992">
    <property type="entry name" value="TilS_N"/>
    <property type="match status" value="1"/>
</dbReference>
<proteinExistence type="inferred from homology"/>
<keyword evidence="2 8" id="KW-0963">Cytoplasm</keyword>
<dbReference type="Pfam" id="PF11734">
    <property type="entry name" value="TilS_C"/>
    <property type="match status" value="1"/>
</dbReference>
<dbReference type="GO" id="GO:0005737">
    <property type="term" value="C:cytoplasm"/>
    <property type="evidence" value="ECO:0007669"/>
    <property type="project" value="UniProtKB-SubCell"/>
</dbReference>
<dbReference type="KEGG" id="asoc:CB4_00285"/>
<keyword evidence="4 8" id="KW-0819">tRNA processing</keyword>
<evidence type="ECO:0000256" key="2">
    <source>
        <dbReference type="ARBA" id="ARBA00022490"/>
    </source>
</evidence>
<accession>A0A0U4NAT2</accession>
<dbReference type="Pfam" id="PF01171">
    <property type="entry name" value="ATP_bind_3"/>
    <property type="match status" value="1"/>
</dbReference>
<dbReference type="PANTHER" id="PTHR43033:SF1">
    <property type="entry name" value="TRNA(ILE)-LYSIDINE SYNTHASE-RELATED"/>
    <property type="match status" value="1"/>
</dbReference>
<dbReference type="Proteomes" id="UP000217696">
    <property type="component" value="Chromosome"/>
</dbReference>
<evidence type="ECO:0000256" key="8">
    <source>
        <dbReference type="HAMAP-Rule" id="MF_01161"/>
    </source>
</evidence>
<dbReference type="InterPro" id="IPR011063">
    <property type="entry name" value="TilS/TtcA_N"/>
</dbReference>
<comment type="similarity">
    <text evidence="8">Belongs to the tRNA(Ile)-lysidine synthase family.</text>
</comment>
<comment type="subcellular location">
    <subcellularLocation>
        <location evidence="1 8">Cytoplasm</location>
    </subcellularLocation>
</comment>
<dbReference type="Gene3D" id="3.40.50.620">
    <property type="entry name" value="HUPs"/>
    <property type="match status" value="1"/>
</dbReference>
<keyword evidence="10" id="KW-1185">Reference proteome</keyword>
<protein>
    <recommendedName>
        <fullName evidence="8">tRNA(Ile)-lysidine synthase</fullName>
        <ecNumber evidence="8">6.3.4.19</ecNumber>
    </recommendedName>
    <alternativeName>
        <fullName evidence="8">tRNA(Ile)-2-lysyl-cytidine synthase</fullName>
    </alternativeName>
    <alternativeName>
        <fullName evidence="8">tRNA(Ile)-lysidine synthetase</fullName>
    </alternativeName>
</protein>
<evidence type="ECO:0000256" key="7">
    <source>
        <dbReference type="ARBA" id="ARBA00048539"/>
    </source>
</evidence>
<reference evidence="9 10" key="1">
    <citation type="submission" date="2015-12" db="EMBL/GenBank/DDBJ databases">
        <title>Genome sequence of Aneurinibacillus soli.</title>
        <authorList>
            <person name="Lee J.S."/>
            <person name="Lee K.C."/>
            <person name="Kim K.K."/>
            <person name="Lee B.W."/>
        </authorList>
    </citation>
    <scope>NUCLEOTIDE SEQUENCE [LARGE SCALE GENOMIC DNA]</scope>
    <source>
        <strain evidence="9 10">CB4</strain>
    </source>
</reference>
<comment type="catalytic activity">
    <reaction evidence="7 8">
        <text>cytidine(34) in tRNA(Ile2) + L-lysine + ATP = lysidine(34) in tRNA(Ile2) + AMP + diphosphate + H(+)</text>
        <dbReference type="Rhea" id="RHEA:43744"/>
        <dbReference type="Rhea" id="RHEA-COMP:10625"/>
        <dbReference type="Rhea" id="RHEA-COMP:10670"/>
        <dbReference type="ChEBI" id="CHEBI:15378"/>
        <dbReference type="ChEBI" id="CHEBI:30616"/>
        <dbReference type="ChEBI" id="CHEBI:32551"/>
        <dbReference type="ChEBI" id="CHEBI:33019"/>
        <dbReference type="ChEBI" id="CHEBI:82748"/>
        <dbReference type="ChEBI" id="CHEBI:83665"/>
        <dbReference type="ChEBI" id="CHEBI:456215"/>
        <dbReference type="EC" id="6.3.4.19"/>
    </reaction>
</comment>
<dbReference type="GO" id="GO:0006400">
    <property type="term" value="P:tRNA modification"/>
    <property type="evidence" value="ECO:0007669"/>
    <property type="project" value="UniProtKB-UniRule"/>
</dbReference>
<dbReference type="GO" id="GO:0032267">
    <property type="term" value="F:tRNA(Ile)-lysidine synthase activity"/>
    <property type="evidence" value="ECO:0007669"/>
    <property type="project" value="UniProtKB-EC"/>
</dbReference>
<dbReference type="InterPro" id="IPR012094">
    <property type="entry name" value="tRNA_Ile_lys_synt"/>
</dbReference>
<keyword evidence="5 8" id="KW-0547">Nucleotide-binding</keyword>
<dbReference type="RefSeq" id="WP_096463249.1">
    <property type="nucleotide sequence ID" value="NZ_AP017312.1"/>
</dbReference>
<dbReference type="Pfam" id="PF09179">
    <property type="entry name" value="TilS"/>
    <property type="match status" value="1"/>
</dbReference>
<dbReference type="OrthoDB" id="9807403at2"/>
<dbReference type="AlphaFoldDB" id="A0A0U4NAT2"/>
<sequence>MRDSLLVHVQRFIKERDLIHAGDAIVIAVSGGPDSVALLHLFAGLQEQHNFHLTAAHLNHCFRGKESEADSRYVQSVCAKLSVPCVAEAIDVPRVMAETGAGTQEAARQVRYHFLHRVAKETGSRIIATAHHADDQMETVLMRLVRGTGIEGLAGIPVQREEEGLSIIRPMLTVTREEIEAYCAAHDLQPRHDQSNDSDKYLRNRIRRHWMPLMKQENPHLADAITQLTALARDENDLMDQITRDTLAEIIHTKNPNTIVIVQNGFVLHHVALQRRMIKLILSYLLKSDIGNIRYFHIENIRQIIADTYPSGRLDLPGGIQVRREYQRVVFSSIYNDVSIPPYIYTLEVPGVVYIPEIDRTFRSRFGKRTDVENAALAGTFAVFDPAKIKGKLYVRQRRAGDRMTVLGMTGTKKVKDIFIDAKIPQPDRESIPLLTDESQILWIPGIRRSAAYIPEESTGDLLYVEFQ</sequence>
<dbReference type="NCBIfam" id="TIGR02432">
    <property type="entry name" value="lysidine_TilS_N"/>
    <property type="match status" value="1"/>
</dbReference>
<dbReference type="NCBIfam" id="TIGR02433">
    <property type="entry name" value="lysidine_TilS_C"/>
    <property type="match status" value="1"/>
</dbReference>
<feature type="binding site" evidence="8">
    <location>
        <begin position="30"/>
        <end position="35"/>
    </location>
    <ligand>
        <name>ATP</name>
        <dbReference type="ChEBI" id="CHEBI:30616"/>
    </ligand>
</feature>
<evidence type="ECO:0000256" key="5">
    <source>
        <dbReference type="ARBA" id="ARBA00022741"/>
    </source>
</evidence>
<dbReference type="InterPro" id="IPR015262">
    <property type="entry name" value="tRNA_Ile_lys_synt_subst-bd"/>
</dbReference>
<keyword evidence="6 8" id="KW-0067">ATP-binding</keyword>
<evidence type="ECO:0000313" key="10">
    <source>
        <dbReference type="Proteomes" id="UP000217696"/>
    </source>
</evidence>
<gene>
    <name evidence="8 9" type="primary">tilS</name>
    <name evidence="9" type="ORF">CB4_00285</name>
</gene>
<name>A0A0U4NAT2_9BACL</name>
<comment type="domain">
    <text evidence="8">The N-terminal region contains the highly conserved SGGXDS motif, predicted to be a P-loop motif involved in ATP binding.</text>
</comment>
<dbReference type="SUPFAM" id="SSF52402">
    <property type="entry name" value="Adenine nucleotide alpha hydrolases-like"/>
    <property type="match status" value="1"/>
</dbReference>
<dbReference type="InterPro" id="IPR014729">
    <property type="entry name" value="Rossmann-like_a/b/a_fold"/>
</dbReference>
<evidence type="ECO:0000256" key="6">
    <source>
        <dbReference type="ARBA" id="ARBA00022840"/>
    </source>
</evidence>
<dbReference type="GO" id="GO:0005524">
    <property type="term" value="F:ATP binding"/>
    <property type="evidence" value="ECO:0007669"/>
    <property type="project" value="UniProtKB-UniRule"/>
</dbReference>
<evidence type="ECO:0000313" key="9">
    <source>
        <dbReference type="EMBL" id="BAU26180.1"/>
    </source>
</evidence>
<organism evidence="9 10">
    <name type="scientific">Aneurinibacillus soli</name>
    <dbReference type="NCBI Taxonomy" id="1500254"/>
    <lineage>
        <taxon>Bacteria</taxon>
        <taxon>Bacillati</taxon>
        <taxon>Bacillota</taxon>
        <taxon>Bacilli</taxon>
        <taxon>Bacillales</taxon>
        <taxon>Paenibacillaceae</taxon>
        <taxon>Aneurinibacillus group</taxon>
        <taxon>Aneurinibacillus</taxon>
    </lineage>
</organism>
<dbReference type="SUPFAM" id="SSF56037">
    <property type="entry name" value="PheT/TilS domain"/>
    <property type="match status" value="1"/>
</dbReference>
<dbReference type="InterPro" id="IPR012796">
    <property type="entry name" value="Lysidine-tRNA-synth_C"/>
</dbReference>
<dbReference type="Gene3D" id="3.30.465.60">
    <property type="match status" value="1"/>
</dbReference>
<dbReference type="SUPFAM" id="SSF82829">
    <property type="entry name" value="MesJ substrate recognition domain-like"/>
    <property type="match status" value="1"/>
</dbReference>
<dbReference type="EC" id="6.3.4.19" evidence="8"/>
<keyword evidence="3 8" id="KW-0436">Ligase</keyword>
<dbReference type="HAMAP" id="MF_01161">
    <property type="entry name" value="tRNA_Ile_lys_synt"/>
    <property type="match status" value="1"/>
</dbReference>
<dbReference type="SMART" id="SM00977">
    <property type="entry name" value="TilS_C"/>
    <property type="match status" value="1"/>
</dbReference>
<dbReference type="EMBL" id="AP017312">
    <property type="protein sequence ID" value="BAU26180.1"/>
    <property type="molecule type" value="Genomic_DNA"/>
</dbReference>
<dbReference type="InterPro" id="IPR012795">
    <property type="entry name" value="tRNA_Ile_lys_synt_N"/>
</dbReference>
<dbReference type="PANTHER" id="PTHR43033">
    <property type="entry name" value="TRNA(ILE)-LYSIDINE SYNTHASE-RELATED"/>
    <property type="match status" value="1"/>
</dbReference>
<comment type="function">
    <text evidence="8">Ligates lysine onto the cytidine present at position 34 of the AUA codon-specific tRNA(Ile) that contains the anticodon CAU, in an ATP-dependent manner. Cytidine is converted to lysidine, thus changing the amino acid specificity of the tRNA from methionine to isoleucine.</text>
</comment>
<evidence type="ECO:0000256" key="1">
    <source>
        <dbReference type="ARBA" id="ARBA00004496"/>
    </source>
</evidence>
<evidence type="ECO:0000256" key="4">
    <source>
        <dbReference type="ARBA" id="ARBA00022694"/>
    </source>
</evidence>
<evidence type="ECO:0000256" key="3">
    <source>
        <dbReference type="ARBA" id="ARBA00022598"/>
    </source>
</evidence>